<dbReference type="Gene3D" id="3.40.50.12780">
    <property type="entry name" value="N-terminal domain of ligase-like"/>
    <property type="match status" value="1"/>
</dbReference>
<proteinExistence type="inferred from homology"/>
<dbReference type="PANTHER" id="PTHR43605:SF10">
    <property type="entry name" value="ACYL-COA SYNTHETASE MEDIUM CHAIN FAMILY MEMBER 3"/>
    <property type="match status" value="1"/>
</dbReference>
<evidence type="ECO:0000256" key="4">
    <source>
        <dbReference type="ARBA" id="ARBA00022840"/>
    </source>
</evidence>
<dbReference type="EMBL" id="BMGP01000001">
    <property type="protein sequence ID" value="GGF14840.1"/>
    <property type="molecule type" value="Genomic_DNA"/>
</dbReference>
<name>A0A917ETR9_9MICO</name>
<comment type="similarity">
    <text evidence="1">Belongs to the ATP-dependent AMP-binding enzyme family.</text>
</comment>
<keyword evidence="3" id="KW-0547">Nucleotide-binding</keyword>
<dbReference type="InterPro" id="IPR042099">
    <property type="entry name" value="ANL_N_sf"/>
</dbReference>
<dbReference type="GO" id="GO:0004321">
    <property type="term" value="F:fatty-acyl-CoA synthase activity"/>
    <property type="evidence" value="ECO:0007669"/>
    <property type="project" value="TreeGrafter"/>
</dbReference>
<dbReference type="Pfam" id="PF13193">
    <property type="entry name" value="AMP-binding_C"/>
    <property type="match status" value="1"/>
</dbReference>
<dbReference type="GO" id="GO:0005524">
    <property type="term" value="F:ATP binding"/>
    <property type="evidence" value="ECO:0007669"/>
    <property type="project" value="UniProtKB-KW"/>
</dbReference>
<evidence type="ECO:0000256" key="1">
    <source>
        <dbReference type="ARBA" id="ARBA00006432"/>
    </source>
</evidence>
<dbReference type="RefSeq" id="WP_188673395.1">
    <property type="nucleotide sequence ID" value="NZ_BMGP01000001.1"/>
</dbReference>
<evidence type="ECO:0000256" key="3">
    <source>
        <dbReference type="ARBA" id="ARBA00022741"/>
    </source>
</evidence>
<evidence type="ECO:0000256" key="2">
    <source>
        <dbReference type="ARBA" id="ARBA00022598"/>
    </source>
</evidence>
<organism evidence="7 8">
    <name type="scientific">Subtercola lobariae</name>
    <dbReference type="NCBI Taxonomy" id="1588641"/>
    <lineage>
        <taxon>Bacteria</taxon>
        <taxon>Bacillati</taxon>
        <taxon>Actinomycetota</taxon>
        <taxon>Actinomycetes</taxon>
        <taxon>Micrococcales</taxon>
        <taxon>Microbacteriaceae</taxon>
        <taxon>Subtercola</taxon>
    </lineage>
</organism>
<dbReference type="GO" id="GO:0015645">
    <property type="term" value="F:fatty acid ligase activity"/>
    <property type="evidence" value="ECO:0007669"/>
    <property type="project" value="TreeGrafter"/>
</dbReference>
<reference evidence="7 8" key="1">
    <citation type="journal article" date="2014" name="Int. J. Syst. Evol. Microbiol.">
        <title>Complete genome sequence of Corynebacterium casei LMG S-19264T (=DSM 44701T), isolated from a smear-ripened cheese.</title>
        <authorList>
            <consortium name="US DOE Joint Genome Institute (JGI-PGF)"/>
            <person name="Walter F."/>
            <person name="Albersmeier A."/>
            <person name="Kalinowski J."/>
            <person name="Ruckert C."/>
        </authorList>
    </citation>
    <scope>NUCLEOTIDE SEQUENCE [LARGE SCALE GENOMIC DNA]</scope>
    <source>
        <strain evidence="7 8">CGMCC 1.12976</strain>
    </source>
</reference>
<dbReference type="InterPro" id="IPR025110">
    <property type="entry name" value="AMP-bd_C"/>
</dbReference>
<protein>
    <submittedName>
        <fullName evidence="7">Acetyl-CoA synthetase</fullName>
    </submittedName>
</protein>
<evidence type="ECO:0000259" key="6">
    <source>
        <dbReference type="Pfam" id="PF13193"/>
    </source>
</evidence>
<dbReference type="InterPro" id="IPR051087">
    <property type="entry name" value="Mitochondrial_ACSM"/>
</dbReference>
<evidence type="ECO:0000313" key="8">
    <source>
        <dbReference type="Proteomes" id="UP000598775"/>
    </source>
</evidence>
<keyword evidence="4" id="KW-0067">ATP-binding</keyword>
<dbReference type="GO" id="GO:0016405">
    <property type="term" value="F:CoA-ligase activity"/>
    <property type="evidence" value="ECO:0007669"/>
    <property type="project" value="UniProtKB-ARBA"/>
</dbReference>
<evidence type="ECO:0000313" key="7">
    <source>
        <dbReference type="EMBL" id="GGF14840.1"/>
    </source>
</evidence>
<dbReference type="GO" id="GO:0006633">
    <property type="term" value="P:fatty acid biosynthetic process"/>
    <property type="evidence" value="ECO:0007669"/>
    <property type="project" value="TreeGrafter"/>
</dbReference>
<evidence type="ECO:0000259" key="5">
    <source>
        <dbReference type="Pfam" id="PF00501"/>
    </source>
</evidence>
<feature type="domain" description="AMP-binding enzyme C-terminal" evidence="6">
    <location>
        <begin position="447"/>
        <end position="525"/>
    </location>
</feature>
<dbReference type="PANTHER" id="PTHR43605">
    <property type="entry name" value="ACYL-COENZYME A SYNTHETASE"/>
    <property type="match status" value="1"/>
</dbReference>
<dbReference type="GO" id="GO:0006637">
    <property type="term" value="P:acyl-CoA metabolic process"/>
    <property type="evidence" value="ECO:0007669"/>
    <property type="project" value="TreeGrafter"/>
</dbReference>
<dbReference type="Gene3D" id="3.30.300.30">
    <property type="match status" value="1"/>
</dbReference>
<keyword evidence="2" id="KW-0436">Ligase</keyword>
<dbReference type="InterPro" id="IPR000873">
    <property type="entry name" value="AMP-dep_synth/lig_dom"/>
</dbReference>
<dbReference type="AlphaFoldDB" id="A0A917ETR9"/>
<accession>A0A917ETR9</accession>
<feature type="domain" description="AMP-dependent synthetase/ligase" evidence="5">
    <location>
        <begin position="31"/>
        <end position="384"/>
    </location>
</feature>
<keyword evidence="8" id="KW-1185">Reference proteome</keyword>
<dbReference type="Pfam" id="PF00501">
    <property type="entry name" value="AMP-binding"/>
    <property type="match status" value="1"/>
</dbReference>
<comment type="caution">
    <text evidence="7">The sequence shown here is derived from an EMBL/GenBank/DDBJ whole genome shotgun (WGS) entry which is preliminary data.</text>
</comment>
<sequence length="545" mass="59219">MQGHEFYEQIAGAYRDSGATAADILCDRHDPATTAYTIADGDSIVRVTYGELRRQSIELANAMRQLGIKPGSRVATLLGKGPELITIMVATWRIGAVYLPLFTAFATPAIDFRLRTADAALVFTDQAQRGKLPVSNSNPWRVVVVGESAETIDTDISYTELIDGASPDEDSPSYVQGPDGEFVHIFTSGTTGQPKGVIHPLRHAAGWQSYLEYGLGVTADDTYWCAADPGWAYGLYSAVIAPLAAGTGTVLQTGNFEPHRAWSLITDAKVTNFSAAPTVYRAIRSAYPHLSGTTTLTKLSSCGEPLTPEVNVWALSELGQLVYDDFGQTEVGMIFSNPHHPDLAKPVVPGSMGYPLPGWSATILAEEKEEVLSAGEIGRVAIDTHNSPAMTFTNYQDPTKSASRFSADGRYYILGDLGSQDESGAFRFSARDDDVIIMAGYRIGPFEIESVLSKHPSIAESAAIAAPDKERGEVLEAYIVLRPDEVPSDQLATDIQVFVKQNYAAHAYPRRIHFVPELPKTPSGKIQRAVLRQQRREELEAETSE</sequence>
<dbReference type="FunFam" id="3.30.300.30:FF:000005">
    <property type="entry name" value="Acyl-coenzyme A synthetase ACSM5, mitochondrial"/>
    <property type="match status" value="1"/>
</dbReference>
<dbReference type="InterPro" id="IPR045851">
    <property type="entry name" value="AMP-bd_C_sf"/>
</dbReference>
<gene>
    <name evidence="7" type="primary">acs</name>
    <name evidence="7" type="ORF">GCM10011399_05910</name>
</gene>
<dbReference type="Proteomes" id="UP000598775">
    <property type="component" value="Unassembled WGS sequence"/>
</dbReference>
<dbReference type="SUPFAM" id="SSF56801">
    <property type="entry name" value="Acetyl-CoA synthetase-like"/>
    <property type="match status" value="1"/>
</dbReference>